<name>A0ABM8P204_9BURK</name>
<protein>
    <recommendedName>
        <fullName evidence="1">Insertion element IS402-like domain-containing protein</fullName>
    </recommendedName>
</protein>
<dbReference type="RefSeq" id="WP_201645331.1">
    <property type="nucleotide sequence ID" value="NZ_CAJHCP010000013.1"/>
</dbReference>
<organism evidence="2 3">
    <name type="scientific">Paraburkholderia metrosideri</name>
    <dbReference type="NCBI Taxonomy" id="580937"/>
    <lineage>
        <taxon>Bacteria</taxon>
        <taxon>Pseudomonadati</taxon>
        <taxon>Pseudomonadota</taxon>
        <taxon>Betaproteobacteria</taxon>
        <taxon>Burkholderiales</taxon>
        <taxon>Burkholderiaceae</taxon>
        <taxon>Paraburkholderia</taxon>
    </lineage>
</organism>
<feature type="domain" description="Insertion element IS402-like" evidence="1">
    <location>
        <begin position="6"/>
        <end position="78"/>
    </location>
</feature>
<keyword evidence="3" id="KW-1185">Reference proteome</keyword>
<dbReference type="Pfam" id="PF13340">
    <property type="entry name" value="DUF4096"/>
    <property type="match status" value="1"/>
</dbReference>
<gene>
    <name evidence="2" type="ORF">LMG28140_05409</name>
</gene>
<dbReference type="PANTHER" id="PTHR46637:SF1">
    <property type="entry name" value="BLL5188 PROTEIN"/>
    <property type="match status" value="1"/>
</dbReference>
<dbReference type="EMBL" id="CAJHCP010000013">
    <property type="protein sequence ID" value="CAD6553980.1"/>
    <property type="molecule type" value="Genomic_DNA"/>
</dbReference>
<evidence type="ECO:0000313" key="2">
    <source>
        <dbReference type="EMBL" id="CAD6553980.1"/>
    </source>
</evidence>
<proteinExistence type="predicted"/>
<dbReference type="Proteomes" id="UP000598032">
    <property type="component" value="Unassembled WGS sequence"/>
</dbReference>
<dbReference type="InterPro" id="IPR052909">
    <property type="entry name" value="Transposase_6_like"/>
</dbReference>
<reference evidence="2 3" key="1">
    <citation type="submission" date="2020-10" db="EMBL/GenBank/DDBJ databases">
        <authorList>
            <person name="Peeters C."/>
        </authorList>
    </citation>
    <scope>NUCLEOTIDE SEQUENCE [LARGE SCALE GENOMIC DNA]</scope>
    <source>
        <strain evidence="2 3">LMG 28140</strain>
    </source>
</reference>
<evidence type="ECO:0000313" key="3">
    <source>
        <dbReference type="Proteomes" id="UP000598032"/>
    </source>
</evidence>
<sequence>MLQVPLSDEKWHTVCHLFEPVTAGRGRPRRHPRQVLDAILWVLLNREKWHRLPTTFPPTQTCYAKWLEWNRDGTMASVLTSLDPDRSVFTCDLST</sequence>
<evidence type="ECO:0000259" key="1">
    <source>
        <dbReference type="Pfam" id="PF13340"/>
    </source>
</evidence>
<accession>A0ABM8P204</accession>
<comment type="caution">
    <text evidence="2">The sequence shown here is derived from an EMBL/GenBank/DDBJ whole genome shotgun (WGS) entry which is preliminary data.</text>
</comment>
<dbReference type="InterPro" id="IPR025161">
    <property type="entry name" value="IS402-like_dom"/>
</dbReference>
<dbReference type="PANTHER" id="PTHR46637">
    <property type="entry name" value="TIS1421-TRANSPOSASE PROTEIN A"/>
    <property type="match status" value="1"/>
</dbReference>